<organism evidence="1 2">
    <name type="scientific">Candidatus Epulonipiscium fishelsonii</name>
    <dbReference type="NCBI Taxonomy" id="77094"/>
    <lineage>
        <taxon>Bacteria</taxon>
        <taxon>Bacillati</taxon>
        <taxon>Bacillota</taxon>
        <taxon>Clostridia</taxon>
        <taxon>Lachnospirales</taxon>
        <taxon>Lachnospiraceae</taxon>
        <taxon>Candidatus Epulonipiscium</taxon>
    </lineage>
</organism>
<name>A0ACC8XCA4_9FIRM</name>
<dbReference type="EMBL" id="LJDB01000055">
    <property type="protein sequence ID" value="ONI40216.1"/>
    <property type="molecule type" value="Genomic_DNA"/>
</dbReference>
<dbReference type="Proteomes" id="UP000188605">
    <property type="component" value="Unassembled WGS sequence"/>
</dbReference>
<evidence type="ECO:0000313" key="1">
    <source>
        <dbReference type="EMBL" id="ONI40216.1"/>
    </source>
</evidence>
<comment type="caution">
    <text evidence="1">The sequence shown here is derived from an EMBL/GenBank/DDBJ whole genome shotgun (WGS) entry which is preliminary data.</text>
</comment>
<accession>A0ACC8XCA4</accession>
<evidence type="ECO:0000313" key="2">
    <source>
        <dbReference type="Proteomes" id="UP000188605"/>
    </source>
</evidence>
<proteinExistence type="predicted"/>
<reference evidence="1" key="1">
    <citation type="submission" date="2016-08" db="EMBL/GenBank/DDBJ databases">
        <authorList>
            <person name="Ngugi D.K."/>
            <person name="Miyake S."/>
            <person name="Stingl U."/>
        </authorList>
    </citation>
    <scope>NUCLEOTIDE SEQUENCE</scope>
    <source>
        <strain evidence="1">SCG-B11WGA-EpuloA1</strain>
    </source>
</reference>
<protein>
    <submittedName>
        <fullName evidence="1">Uncharacterized protein</fullName>
    </submittedName>
</protein>
<keyword evidence="2" id="KW-1185">Reference proteome</keyword>
<sequence>MKSIYLMVTRTNTAFCKALMKASKEPYPHISLVLDENFATGHSFSRLKIHNPLVGGLKHEEYTQWLTKFPSTICKIYKLDVTPQQYDKLNTTLNKWYAKGNVYGYNLRGVVGRKFNLNIHPKNRYFCSHFVSQILREADILYFDKPPICTLASDFMNNEKLELIYDGTLKDLLYQSQAVPREQVEIKIKRRDRVTNYILGALNH</sequence>
<gene>
    <name evidence="1" type="ORF">AN396_01200</name>
</gene>